<reference evidence="2 3" key="1">
    <citation type="submission" date="2016-03" db="EMBL/GenBank/DDBJ databases">
        <title>Draft genome sequence of Acetobacter malorum CECT 7742, a strain isolated from strawberry vinegar.</title>
        <authorList>
            <person name="Sainz F."/>
            <person name="Mas A."/>
            <person name="Torija M.J."/>
        </authorList>
    </citation>
    <scope>NUCLEOTIDE SEQUENCE [LARGE SCALE GENOMIC DNA]</scope>
    <source>
        <strain evidence="2 3">CECT 7742</strain>
    </source>
</reference>
<name>A0A177G420_9PROT</name>
<dbReference type="InterPro" id="IPR040704">
    <property type="entry name" value="HEPN_AbiU2"/>
</dbReference>
<accession>A0A177G420</accession>
<organism evidence="2 3">
    <name type="scientific">Acetobacter malorum</name>
    <dbReference type="NCBI Taxonomy" id="178901"/>
    <lineage>
        <taxon>Bacteria</taxon>
        <taxon>Pseudomonadati</taxon>
        <taxon>Pseudomonadota</taxon>
        <taxon>Alphaproteobacteria</taxon>
        <taxon>Acetobacterales</taxon>
        <taxon>Acetobacteraceae</taxon>
        <taxon>Acetobacter</taxon>
    </lineage>
</organism>
<protein>
    <recommendedName>
        <fullName evidence="1">HEPN AbiU2-like domain-containing protein</fullName>
    </recommendedName>
</protein>
<dbReference type="PATRIC" id="fig|178901.16.peg.4017"/>
<dbReference type="Proteomes" id="UP000077349">
    <property type="component" value="Unassembled WGS sequence"/>
</dbReference>
<evidence type="ECO:0000313" key="2">
    <source>
        <dbReference type="EMBL" id="OAG75109.1"/>
    </source>
</evidence>
<gene>
    <name evidence="2" type="ORF">Amal_03725</name>
</gene>
<dbReference type="AlphaFoldDB" id="A0A177G420"/>
<feature type="domain" description="HEPN AbiU2-like" evidence="1">
    <location>
        <begin position="11"/>
        <end position="192"/>
    </location>
</feature>
<proteinExistence type="predicted"/>
<sequence length="204" mass="23957">MQWFRVQAIEAINSWEVYKKLQSEKDLFNAIFAGKQAIHIFNIIQFSLIQTTWIALAKLWDNKTREKNNVRFSIIYALIKPGSFYEAICLRYKEEYGSSVEDKFKEEISLFLEIYNKYTNGNKNNIYLDIKNIRNNFLSHALLGGALQYSHTMDELEEFYNDSLKMLETAYSIFGVAISLSEFRDIRSRHADNFVNIIRSLSES</sequence>
<evidence type="ECO:0000259" key="1">
    <source>
        <dbReference type="Pfam" id="PF18734"/>
    </source>
</evidence>
<dbReference type="Pfam" id="PF18734">
    <property type="entry name" value="HEPN_AbiU2"/>
    <property type="match status" value="1"/>
</dbReference>
<comment type="caution">
    <text evidence="2">The sequence shown here is derived from an EMBL/GenBank/DDBJ whole genome shotgun (WGS) entry which is preliminary data.</text>
</comment>
<evidence type="ECO:0000313" key="3">
    <source>
        <dbReference type="Proteomes" id="UP000077349"/>
    </source>
</evidence>
<dbReference type="EMBL" id="LVHD01000131">
    <property type="protein sequence ID" value="OAG75109.1"/>
    <property type="molecule type" value="Genomic_DNA"/>
</dbReference>